<keyword evidence="1" id="KW-1133">Transmembrane helix</keyword>
<protein>
    <submittedName>
        <fullName evidence="2">ECF transporter S component</fullName>
    </submittedName>
    <submittedName>
        <fullName evidence="5">Putative transmembrane protein</fullName>
    </submittedName>
</protein>
<evidence type="ECO:0000313" key="5">
    <source>
        <dbReference type="EMBL" id="SUV28933.1"/>
    </source>
</evidence>
<dbReference type="AlphaFoldDB" id="A0A380YK86"/>
<dbReference type="Proteomes" id="UP000335496">
    <property type="component" value="Unassembled WGS sequence"/>
</dbReference>
<name>A0A380YK86_9BACE</name>
<dbReference type="EMBL" id="RCXL01000021">
    <property type="protein sequence ID" value="RYT71622.1"/>
    <property type="molecule type" value="Genomic_DNA"/>
</dbReference>
<evidence type="ECO:0000313" key="8">
    <source>
        <dbReference type="Proteomes" id="UP000335496"/>
    </source>
</evidence>
<dbReference type="Proteomes" id="UP000291917">
    <property type="component" value="Unassembled WGS sequence"/>
</dbReference>
<feature type="transmembrane region" description="Helical" evidence="1">
    <location>
        <begin position="20"/>
        <end position="39"/>
    </location>
</feature>
<reference evidence="3" key="4">
    <citation type="journal article" date="2021" name="PLoS Genet.">
        <title>Mobile Type VI secretion system loci of the gut Bacteroidales display extensive intra-ecosystem transfer, multi-species spread and geographical clustering.</title>
        <authorList>
            <person name="Garcia-Bayona L."/>
            <person name="Coyne M.J."/>
            <person name="Comstock L.E."/>
        </authorList>
    </citation>
    <scope>NUCLEOTIDE SEQUENCE</scope>
    <source>
        <strain evidence="3">CL11T00C20</strain>
    </source>
</reference>
<sequence>METKTVKLYSLDYSNVKTYLIAALFIAGNMALPQLFHLIPQGGITWLPIYFFTLIGAYKFGWKVGLLTAVLSPIANSLLFGMPLPAVLPAILLKSVLLAIAAGWAAHRFNRISLPILLAVVLFYQIAGTLGEWAMVGSFFQAVQDFRIGLPGMAMQIVGGYVLIRYSASL</sequence>
<dbReference type="GeneID" id="93070825"/>
<evidence type="ECO:0000256" key="1">
    <source>
        <dbReference type="SAM" id="Phobius"/>
    </source>
</evidence>
<feature type="transmembrane region" description="Helical" evidence="1">
    <location>
        <begin position="116"/>
        <end position="140"/>
    </location>
</feature>
<accession>A0A380YK86</accession>
<reference evidence="4 7" key="3">
    <citation type="journal article" date="2019" name="Science, e1252229">
        <title>Invertible promoters mediate bacterial phase variation, antibiotic resistance, and host adaptation in the gut.</title>
        <authorList>
            <person name="Jiang X."/>
            <person name="Hall A.B."/>
            <person name="Arthur T.D."/>
            <person name="Plichta D.R."/>
            <person name="Covington C.T."/>
            <person name="Poyet M."/>
            <person name="Crothers J."/>
            <person name="Moses P.L."/>
            <person name="Tolonen A.C."/>
            <person name="Vlamakis H."/>
            <person name="Alm E.J."/>
            <person name="Xavier R.J."/>
        </authorList>
    </citation>
    <scope>NUCLEOTIDE SEQUENCE [LARGE SCALE GENOMIC DNA]</scope>
    <source>
        <strain evidence="7">bj_0095</strain>
        <strain evidence="4">Bj_0095</strain>
    </source>
</reference>
<dbReference type="EMBL" id="CP072227">
    <property type="protein sequence ID" value="QUT47317.1"/>
    <property type="molecule type" value="Genomic_DNA"/>
</dbReference>
<keyword evidence="1" id="KW-0472">Membrane</keyword>
<keyword evidence="1 5" id="KW-0812">Transmembrane</keyword>
<dbReference type="EMBL" id="UFSX01000001">
    <property type="protein sequence ID" value="SUV28933.1"/>
    <property type="molecule type" value="Genomic_DNA"/>
</dbReference>
<dbReference type="Proteomes" id="UP000254424">
    <property type="component" value="Unassembled WGS sequence"/>
</dbReference>
<evidence type="ECO:0000313" key="2">
    <source>
        <dbReference type="EMBL" id="KAA5272477.1"/>
    </source>
</evidence>
<dbReference type="KEGG" id="beg:INE88_04170"/>
<dbReference type="RefSeq" id="WP_004290040.1">
    <property type="nucleotide sequence ID" value="NZ_CABKNQ010000019.1"/>
</dbReference>
<proteinExistence type="predicted"/>
<organism evidence="5 6">
    <name type="scientific">Bacteroides eggerthii</name>
    <dbReference type="NCBI Taxonomy" id="28111"/>
    <lineage>
        <taxon>Bacteria</taxon>
        <taxon>Pseudomonadati</taxon>
        <taxon>Bacteroidota</taxon>
        <taxon>Bacteroidia</taxon>
        <taxon>Bacteroidales</taxon>
        <taxon>Bacteroidaceae</taxon>
        <taxon>Bacteroides</taxon>
    </lineage>
</organism>
<dbReference type="Gene3D" id="1.10.1760.20">
    <property type="match status" value="1"/>
</dbReference>
<evidence type="ECO:0000313" key="4">
    <source>
        <dbReference type="EMBL" id="RYT71622.1"/>
    </source>
</evidence>
<dbReference type="EMBL" id="VVZX01000020">
    <property type="protein sequence ID" value="KAA5272477.1"/>
    <property type="molecule type" value="Genomic_DNA"/>
</dbReference>
<keyword evidence="8" id="KW-1185">Reference proteome</keyword>
<dbReference type="Proteomes" id="UP000679226">
    <property type="component" value="Chromosome"/>
</dbReference>
<feature type="transmembrane region" description="Helical" evidence="1">
    <location>
        <begin position="146"/>
        <end position="164"/>
    </location>
</feature>
<evidence type="ECO:0000313" key="3">
    <source>
        <dbReference type="EMBL" id="QUT47317.1"/>
    </source>
</evidence>
<reference evidence="5 6" key="1">
    <citation type="submission" date="2018-06" db="EMBL/GenBank/DDBJ databases">
        <authorList>
            <consortium name="Pathogen Informatics"/>
            <person name="Doyle S."/>
        </authorList>
    </citation>
    <scope>NUCLEOTIDE SEQUENCE [LARGE SCALE GENOMIC DNA]</scope>
    <source>
        <strain evidence="5 6">NCTC11155</strain>
    </source>
</reference>
<reference evidence="2 8" key="2">
    <citation type="journal article" date="2019" name="Nat. Med.">
        <title>A library of human gut bacterial isolates paired with longitudinal multiomics data enables mechanistic microbiome research.</title>
        <authorList>
            <person name="Poyet M."/>
            <person name="Groussin M."/>
            <person name="Gibbons S.M."/>
            <person name="Avila-Pacheco J."/>
            <person name="Jiang X."/>
            <person name="Kearney S.M."/>
            <person name="Perrotta A.R."/>
            <person name="Berdy B."/>
            <person name="Zhao S."/>
            <person name="Lieberman T.D."/>
            <person name="Swanson P.K."/>
            <person name="Smith M."/>
            <person name="Roesemann S."/>
            <person name="Alexander J.E."/>
            <person name="Rich S.A."/>
            <person name="Livny J."/>
            <person name="Vlamakis H."/>
            <person name="Clish C."/>
            <person name="Bullock K."/>
            <person name="Deik A."/>
            <person name="Scott J."/>
            <person name="Pierce K.A."/>
            <person name="Xavier R.J."/>
            <person name="Alm E.J."/>
        </authorList>
    </citation>
    <scope>NUCLEOTIDE SEQUENCE [LARGE SCALE GENOMIC DNA]</scope>
    <source>
        <strain evidence="2 8">BIOML-A1</strain>
    </source>
</reference>
<evidence type="ECO:0000313" key="6">
    <source>
        <dbReference type="Proteomes" id="UP000254424"/>
    </source>
</evidence>
<dbReference type="OrthoDB" id="1004635at2"/>
<gene>
    <name evidence="4" type="ORF">EAJ03_13085</name>
    <name evidence="2" type="ORF">F2Z23_13675</name>
    <name evidence="3" type="ORF">INE88_04170</name>
    <name evidence="5" type="ORF">NCTC11155_00894</name>
</gene>
<evidence type="ECO:0000313" key="7">
    <source>
        <dbReference type="Proteomes" id="UP000291917"/>
    </source>
</evidence>
<feature type="transmembrane region" description="Helical" evidence="1">
    <location>
        <begin position="86"/>
        <end position="104"/>
    </location>
</feature>
<dbReference type="STRING" id="483216.BACEGG_01751"/>